<dbReference type="EC" id="2.7.11.1" evidence="7"/>
<dbReference type="InterPro" id="IPR027417">
    <property type="entry name" value="P-loop_NTPase"/>
</dbReference>
<evidence type="ECO:0000313" key="8">
    <source>
        <dbReference type="Proteomes" id="UP000295781"/>
    </source>
</evidence>
<dbReference type="PROSITE" id="PS50011">
    <property type="entry name" value="PROTEIN_KINASE_DOM"/>
    <property type="match status" value="1"/>
</dbReference>
<keyword evidence="3" id="KW-0547">Nucleotide-binding</keyword>
<evidence type="ECO:0000256" key="2">
    <source>
        <dbReference type="ARBA" id="ARBA00022679"/>
    </source>
</evidence>
<dbReference type="PANTHER" id="PTHR43289">
    <property type="entry name" value="MITOGEN-ACTIVATED PROTEIN KINASE KINASE KINASE 20-RELATED"/>
    <property type="match status" value="1"/>
</dbReference>
<evidence type="ECO:0000313" key="7">
    <source>
        <dbReference type="EMBL" id="AUX21597.1"/>
    </source>
</evidence>
<gene>
    <name evidence="7" type="ORF">SOCEGT47_020830</name>
</gene>
<feature type="domain" description="Protein kinase" evidence="6">
    <location>
        <begin position="11"/>
        <end position="270"/>
    </location>
</feature>
<dbReference type="Pfam" id="PF13191">
    <property type="entry name" value="AAA_16"/>
    <property type="match status" value="1"/>
</dbReference>
<name>A0A4P2PXN8_SORCE</name>
<reference evidence="7 8" key="1">
    <citation type="submission" date="2015-09" db="EMBL/GenBank/DDBJ databases">
        <title>Sorangium comparison.</title>
        <authorList>
            <person name="Zaburannyi N."/>
            <person name="Bunk B."/>
            <person name="Overmann J."/>
            <person name="Mueller R."/>
        </authorList>
    </citation>
    <scope>NUCLEOTIDE SEQUENCE [LARGE SCALE GENOMIC DNA]</scope>
    <source>
        <strain evidence="7 8">So ceGT47</strain>
    </source>
</reference>
<sequence length="1301" mass="139157">MRAGDVVGGRFVLVELAGSGGMGEVFRAQDRVTGDTVALKVVLGGHGLETRFEREAQLLSELSHPGIVRYVAHGRTPSGRSYLAMEWLEGEDLSRRLQRGRLTIEETLALGASAAEALAVAHAHGVVHRDLKPGNLFLVDGKIDQVKILDFGIARRLDATPMTLTGVALGTPAYMAPEQARIGHGALTPRADVFSLGCVLFECLAGAPAFAGENLPAILAKILFGEVPAVRSLRPDVPPELDAIVHLMLAKEPEERLGDGATVTVILNALRARGGALARRAEPAPLEALTSGEQRLLSVLLVGKAPLSEVETAALEQTLPAGVEAQLRDVVLAHGGHMEALADGSAVIAIVAGRGATDQAADAARCALALRELVPGRPMALSTGRAHVMGPLPMGEAIDRAARLLGACAAGRTAGRPPGARPPPIAIDDVTARLLGARFDVSGEGERRALHGERHLPESAQTLLGKAIACVGRDRELLTLRTIFAECVEMPVARAVLVTAPAGIGKSRIAREFTRALGEHDGPVEVWTSSGDSLRVGSAFGMLGQAIRSACGIQDGEASATRRQKLLARIARHVPGPDRERVALFLGEIAGAQFSGEESALLRAAREDVETMGKQMLRAWEDFLVAETSAHPVVLVLEDLHWGDLPTVRFVDAALGALREQPFMVLGLARPEVHDLFPGLWTGRALHVIHLTGLPRKACERLVRHALGEGVDAATVARLVAHADGHAFYLEELIRAVAEGKGDVLPETVLAMVQARLAALDGEARKVLRAASVFGDVFWRGGVTALLGSAPPWAGAPDVLSTLVDREVIVRRKESRFPGDEEFMFRHALLREGAYEMLTETDRVLGHRLAAAFLEQHGEGDPTMLAEHYERGRDLARAGSFYLRAAEQALRGSDHDAALARARRGLECGVPDAVRLSLLGVLSEAHAWRNEWDCASLYLEEASRLLTPGSIPWVRMVPAKITVDIHLGRPEELTATVRAMQAVELAPEAVGSAAFALAAGSYYVHQMGELALGEALIQRIGQVVEPVAEREPVARGWMQVARAFYEAWQDGDPWAGLCAAEAARTSFQQAGFWRGAVISQVAIGMNARSLGDLRRAERELRGTVPAGEELGPVSWLRTFLLIEAQIDRGALDAARAEAARMLESGRRRRNPLQQGCARWALASALSREGDTLAAEREARAAVDRLAFLPVEQLGAKALLASILLAAGRAGEALATAEEVASVRAGWSAPGYKSTFARLVHAEALDAAGDRRAAAAVLRGERDRLLARAERLAPALRERFLGDVPENARVLELSRRWLRAAG</sequence>
<dbReference type="InterPro" id="IPR041664">
    <property type="entry name" value="AAA_16"/>
</dbReference>
<evidence type="ECO:0000256" key="1">
    <source>
        <dbReference type="ARBA" id="ARBA00004167"/>
    </source>
</evidence>
<proteinExistence type="predicted"/>
<dbReference type="SMART" id="SM00220">
    <property type="entry name" value="S_TKc"/>
    <property type="match status" value="1"/>
</dbReference>
<dbReference type="InterPro" id="IPR011009">
    <property type="entry name" value="Kinase-like_dom_sf"/>
</dbReference>
<dbReference type="SUPFAM" id="SSF52540">
    <property type="entry name" value="P-loop containing nucleoside triphosphate hydrolases"/>
    <property type="match status" value="1"/>
</dbReference>
<dbReference type="GO" id="GO:0005524">
    <property type="term" value="F:ATP binding"/>
    <property type="evidence" value="ECO:0007669"/>
    <property type="project" value="UniProtKB-KW"/>
</dbReference>
<dbReference type="PROSITE" id="PS00108">
    <property type="entry name" value="PROTEIN_KINASE_ST"/>
    <property type="match status" value="1"/>
</dbReference>
<dbReference type="OrthoDB" id="5476521at2"/>
<dbReference type="SUPFAM" id="SSF55073">
    <property type="entry name" value="Nucleotide cyclase"/>
    <property type="match status" value="1"/>
</dbReference>
<dbReference type="Gene3D" id="1.10.510.10">
    <property type="entry name" value="Transferase(Phosphotransferase) domain 1"/>
    <property type="match status" value="1"/>
</dbReference>
<keyword evidence="4 7" id="KW-0418">Kinase</keyword>
<evidence type="ECO:0000256" key="5">
    <source>
        <dbReference type="ARBA" id="ARBA00022840"/>
    </source>
</evidence>
<evidence type="ECO:0000256" key="3">
    <source>
        <dbReference type="ARBA" id="ARBA00022741"/>
    </source>
</evidence>
<dbReference type="PANTHER" id="PTHR43289:SF6">
    <property type="entry name" value="SERINE_THREONINE-PROTEIN KINASE NEKL-3"/>
    <property type="match status" value="1"/>
</dbReference>
<evidence type="ECO:0000256" key="4">
    <source>
        <dbReference type="ARBA" id="ARBA00022777"/>
    </source>
</evidence>
<dbReference type="Proteomes" id="UP000295781">
    <property type="component" value="Chromosome"/>
</dbReference>
<dbReference type="GO" id="GO:0004674">
    <property type="term" value="F:protein serine/threonine kinase activity"/>
    <property type="evidence" value="ECO:0007669"/>
    <property type="project" value="UniProtKB-EC"/>
</dbReference>
<keyword evidence="2 7" id="KW-0808">Transferase</keyword>
<protein>
    <submittedName>
        <fullName evidence="7">Protein kinase</fullName>
        <ecNumber evidence="7">2.7.11.1</ecNumber>
    </submittedName>
</protein>
<dbReference type="SUPFAM" id="SSF56112">
    <property type="entry name" value="Protein kinase-like (PK-like)"/>
    <property type="match status" value="1"/>
</dbReference>
<comment type="subcellular location">
    <subcellularLocation>
        <location evidence="1">Membrane</location>
        <topology evidence="1">Single-pass membrane protein</topology>
    </subcellularLocation>
</comment>
<dbReference type="Gene3D" id="3.30.200.20">
    <property type="entry name" value="Phosphorylase Kinase, domain 1"/>
    <property type="match status" value="1"/>
</dbReference>
<evidence type="ECO:0000259" key="6">
    <source>
        <dbReference type="PROSITE" id="PS50011"/>
    </source>
</evidence>
<dbReference type="InterPro" id="IPR008271">
    <property type="entry name" value="Ser/Thr_kinase_AS"/>
</dbReference>
<dbReference type="Pfam" id="PF00069">
    <property type="entry name" value="Pkinase"/>
    <property type="match status" value="1"/>
</dbReference>
<dbReference type="EMBL" id="CP012670">
    <property type="protein sequence ID" value="AUX21597.1"/>
    <property type="molecule type" value="Genomic_DNA"/>
</dbReference>
<accession>A0A4P2PXN8</accession>
<dbReference type="CDD" id="cd14014">
    <property type="entry name" value="STKc_PknB_like"/>
    <property type="match status" value="1"/>
</dbReference>
<organism evidence="7 8">
    <name type="scientific">Sorangium cellulosum</name>
    <name type="common">Polyangium cellulosum</name>
    <dbReference type="NCBI Taxonomy" id="56"/>
    <lineage>
        <taxon>Bacteria</taxon>
        <taxon>Pseudomonadati</taxon>
        <taxon>Myxococcota</taxon>
        <taxon>Polyangia</taxon>
        <taxon>Polyangiales</taxon>
        <taxon>Polyangiaceae</taxon>
        <taxon>Sorangium</taxon>
    </lineage>
</organism>
<dbReference type="InterPro" id="IPR000719">
    <property type="entry name" value="Prot_kinase_dom"/>
</dbReference>
<keyword evidence="5" id="KW-0067">ATP-binding</keyword>
<dbReference type="InterPro" id="IPR029787">
    <property type="entry name" value="Nucleotide_cyclase"/>
</dbReference>
<dbReference type="GO" id="GO:0016020">
    <property type="term" value="C:membrane"/>
    <property type="evidence" value="ECO:0007669"/>
    <property type="project" value="UniProtKB-SubCell"/>
</dbReference>